<organism evidence="1 2">
    <name type="scientific">Phocaeicola plebeius</name>
    <dbReference type="NCBI Taxonomy" id="310297"/>
    <lineage>
        <taxon>Bacteria</taxon>
        <taxon>Pseudomonadati</taxon>
        <taxon>Bacteroidota</taxon>
        <taxon>Bacteroidia</taxon>
        <taxon>Bacteroidales</taxon>
        <taxon>Bacteroidaceae</taxon>
        <taxon>Phocaeicola</taxon>
    </lineage>
</organism>
<proteinExistence type="predicted"/>
<gene>
    <name evidence="1" type="ORF">DW789_09345</name>
</gene>
<comment type="caution">
    <text evidence="1">The sequence shown here is derived from an EMBL/GenBank/DDBJ whole genome shotgun (WGS) entry which is preliminary data.</text>
</comment>
<dbReference type="RefSeq" id="WP_118165095.1">
    <property type="nucleotide sequence ID" value="NZ_QSJG01000017.1"/>
</dbReference>
<name>A0A414FTC4_9BACT</name>
<evidence type="ECO:0000313" key="1">
    <source>
        <dbReference type="EMBL" id="RHD54004.1"/>
    </source>
</evidence>
<accession>A0A414FTC4</accession>
<protein>
    <submittedName>
        <fullName evidence="1">Uncharacterized protein</fullName>
    </submittedName>
</protein>
<sequence>MEHSELFLLLPRYEEAEGQPDYIRLKSVMTVAEILEVIESIDEICRFIANENYEGYYDADNVSAFLYPVEAMEECYPNIKTRMRMVMSKWGENWRTQKVQKDTVKYMYYCIPIKDDTLCEMTERKFVSKDESTFLLINYDAFSCASETIITKRNQDEVELNVRNADIKNISKWYETNRKPQRIFNLNPKHGENGKGAHPGNKGEKVSVLMCSRGEAKNMLLKAICSDPKVLYFFDKTHNQYIEFKCESKNTYHGFHLDAIDEKRVPEEIKDMIKKLIS</sequence>
<dbReference type="AlphaFoldDB" id="A0A414FTC4"/>
<dbReference type="EMBL" id="QSJG01000017">
    <property type="protein sequence ID" value="RHD54004.1"/>
    <property type="molecule type" value="Genomic_DNA"/>
</dbReference>
<evidence type="ECO:0000313" key="2">
    <source>
        <dbReference type="Proteomes" id="UP000284361"/>
    </source>
</evidence>
<dbReference type="Proteomes" id="UP000284361">
    <property type="component" value="Unassembled WGS sequence"/>
</dbReference>
<reference evidence="1 2" key="1">
    <citation type="submission" date="2018-08" db="EMBL/GenBank/DDBJ databases">
        <title>A genome reference for cultivated species of the human gut microbiota.</title>
        <authorList>
            <person name="Zou Y."/>
            <person name="Xue W."/>
            <person name="Luo G."/>
        </authorList>
    </citation>
    <scope>NUCLEOTIDE SEQUENCE [LARGE SCALE GENOMIC DNA]</scope>
    <source>
        <strain evidence="1 2">AM31-10</strain>
    </source>
</reference>